<evidence type="ECO:0000313" key="4">
    <source>
        <dbReference type="EMBL" id="JAS73730.1"/>
    </source>
</evidence>
<dbReference type="PROSITE" id="PS00028">
    <property type="entry name" value="ZINC_FINGER_C2H2_1"/>
    <property type="match status" value="1"/>
</dbReference>
<name>A0A1B6HGB1_9HEMI</name>
<feature type="domain" description="C2H2-type" evidence="3">
    <location>
        <begin position="65"/>
        <end position="92"/>
    </location>
</feature>
<feature type="region of interest" description="Disordered" evidence="2">
    <location>
        <begin position="113"/>
        <end position="133"/>
    </location>
</feature>
<feature type="compositionally biased region" description="Polar residues" evidence="2">
    <location>
        <begin position="14"/>
        <end position="41"/>
    </location>
</feature>
<dbReference type="SUPFAM" id="SSF57667">
    <property type="entry name" value="beta-beta-alpha zinc fingers"/>
    <property type="match status" value="1"/>
</dbReference>
<protein>
    <recommendedName>
        <fullName evidence="3">C2H2-type domain-containing protein</fullName>
    </recommendedName>
</protein>
<evidence type="ECO:0000259" key="3">
    <source>
        <dbReference type="PROSITE" id="PS50157"/>
    </source>
</evidence>
<feature type="region of interest" description="Disordered" evidence="2">
    <location>
        <begin position="1"/>
        <end position="41"/>
    </location>
</feature>
<dbReference type="EMBL" id="GECU01033976">
    <property type="protein sequence ID" value="JAS73730.1"/>
    <property type="molecule type" value="Transcribed_RNA"/>
</dbReference>
<dbReference type="InterPro" id="IPR013087">
    <property type="entry name" value="Znf_C2H2_type"/>
</dbReference>
<evidence type="ECO:0000256" key="2">
    <source>
        <dbReference type="SAM" id="MobiDB-lite"/>
    </source>
</evidence>
<dbReference type="Gene3D" id="3.30.160.60">
    <property type="entry name" value="Classic Zinc Finger"/>
    <property type="match status" value="1"/>
</dbReference>
<sequence>MPAADQHTAEDLSNRTIMATDGTTDNNQLDSPNLSMDVATNPTDLTQAVVETKTRNSSCNPKMYATCFVCGKQLSNQYNLRVHMETHQNAHYACSACNHVSRSRDALRKHVSYRHPQTTPGLQPPTTPRSTQP</sequence>
<dbReference type="AlphaFoldDB" id="A0A1B6HGB1"/>
<dbReference type="PROSITE" id="PS50157">
    <property type="entry name" value="ZINC_FINGER_C2H2_2"/>
    <property type="match status" value="2"/>
</dbReference>
<keyword evidence="1" id="KW-0863">Zinc-finger</keyword>
<keyword evidence="1" id="KW-0479">Metal-binding</keyword>
<accession>A0A1B6HGB1</accession>
<feature type="domain" description="C2H2-type" evidence="3">
    <location>
        <begin position="92"/>
        <end position="120"/>
    </location>
</feature>
<proteinExistence type="predicted"/>
<dbReference type="InterPro" id="IPR036236">
    <property type="entry name" value="Znf_C2H2_sf"/>
</dbReference>
<dbReference type="Pfam" id="PF00096">
    <property type="entry name" value="zf-C2H2"/>
    <property type="match status" value="1"/>
</dbReference>
<organism evidence="4">
    <name type="scientific">Homalodisca liturata</name>
    <dbReference type="NCBI Taxonomy" id="320908"/>
    <lineage>
        <taxon>Eukaryota</taxon>
        <taxon>Metazoa</taxon>
        <taxon>Ecdysozoa</taxon>
        <taxon>Arthropoda</taxon>
        <taxon>Hexapoda</taxon>
        <taxon>Insecta</taxon>
        <taxon>Pterygota</taxon>
        <taxon>Neoptera</taxon>
        <taxon>Paraneoptera</taxon>
        <taxon>Hemiptera</taxon>
        <taxon>Auchenorrhyncha</taxon>
        <taxon>Membracoidea</taxon>
        <taxon>Cicadellidae</taxon>
        <taxon>Cicadellinae</taxon>
        <taxon>Proconiini</taxon>
        <taxon>Homalodisca</taxon>
    </lineage>
</organism>
<dbReference type="SMART" id="SM00355">
    <property type="entry name" value="ZnF_C2H2"/>
    <property type="match status" value="2"/>
</dbReference>
<gene>
    <name evidence="4" type="ORF">g.52503</name>
</gene>
<evidence type="ECO:0000256" key="1">
    <source>
        <dbReference type="PROSITE-ProRule" id="PRU00042"/>
    </source>
</evidence>
<dbReference type="GO" id="GO:0008270">
    <property type="term" value="F:zinc ion binding"/>
    <property type="evidence" value="ECO:0007669"/>
    <property type="project" value="UniProtKB-KW"/>
</dbReference>
<keyword evidence="1" id="KW-0862">Zinc</keyword>
<reference evidence="4" key="1">
    <citation type="submission" date="2015-11" db="EMBL/GenBank/DDBJ databases">
        <title>De novo transcriptome assembly of four potential Pierce s Disease insect vectors from Arizona vineyards.</title>
        <authorList>
            <person name="Tassone E.E."/>
        </authorList>
    </citation>
    <scope>NUCLEOTIDE SEQUENCE</scope>
</reference>